<dbReference type="InterPro" id="IPR002048">
    <property type="entry name" value="EF_hand_dom"/>
</dbReference>
<proteinExistence type="predicted"/>
<comment type="caution">
    <text evidence="2">The sequence shown here is derived from an EMBL/GenBank/DDBJ whole genome shotgun (WGS) entry which is preliminary data.</text>
</comment>
<dbReference type="AlphaFoldDB" id="A0AAV1HRY6"/>
<accession>A0AAV1HRY6</accession>
<gene>
    <name evidence="2" type="ORF">CVIRNUC_000995</name>
</gene>
<evidence type="ECO:0000313" key="2">
    <source>
        <dbReference type="EMBL" id="CAK0738106.1"/>
    </source>
</evidence>
<evidence type="ECO:0000313" key="3">
    <source>
        <dbReference type="Proteomes" id="UP001314263"/>
    </source>
</evidence>
<dbReference type="EMBL" id="CAUYUE010000002">
    <property type="protein sequence ID" value="CAK0738106.1"/>
    <property type="molecule type" value="Genomic_DNA"/>
</dbReference>
<organism evidence="2 3">
    <name type="scientific">Coccomyxa viridis</name>
    <dbReference type="NCBI Taxonomy" id="1274662"/>
    <lineage>
        <taxon>Eukaryota</taxon>
        <taxon>Viridiplantae</taxon>
        <taxon>Chlorophyta</taxon>
        <taxon>core chlorophytes</taxon>
        <taxon>Trebouxiophyceae</taxon>
        <taxon>Trebouxiophyceae incertae sedis</taxon>
        <taxon>Coccomyxaceae</taxon>
        <taxon>Coccomyxa</taxon>
    </lineage>
</organism>
<dbReference type="InterPro" id="IPR011992">
    <property type="entry name" value="EF-hand-dom_pair"/>
</dbReference>
<dbReference type="Proteomes" id="UP001314263">
    <property type="component" value="Unassembled WGS sequence"/>
</dbReference>
<dbReference type="GO" id="GO:0005509">
    <property type="term" value="F:calcium ion binding"/>
    <property type="evidence" value="ECO:0007669"/>
    <property type="project" value="InterPro"/>
</dbReference>
<sequence>MSVQRPKEVDLERLKELSEKHKAKIHVPFHSLNHKDDEVPQSLLERADHDLVEYCNALPGDDETAERCWKALRYFEDRKSKAEEGCIMPEGDREWGSAQCSSLEHLEDFVRQFIGHAPTHMFVQTLLVLEAADARAAARAGNAEVLSSQEAADIEVEERRQRMVDLFYAMDTDLNGMLDVEEFREAMRKANHELSGSVVSKTLESMDVHGRLTLEEFLAIADAEHIYADTPLAKWMRRSYSE</sequence>
<keyword evidence="3" id="KW-1185">Reference proteome</keyword>
<feature type="domain" description="EF-hand" evidence="1">
    <location>
        <begin position="158"/>
        <end position="193"/>
    </location>
</feature>
<dbReference type="PROSITE" id="PS50222">
    <property type="entry name" value="EF_HAND_2"/>
    <property type="match status" value="1"/>
</dbReference>
<dbReference type="SUPFAM" id="SSF47473">
    <property type="entry name" value="EF-hand"/>
    <property type="match status" value="1"/>
</dbReference>
<reference evidence="2 3" key="1">
    <citation type="submission" date="2023-10" db="EMBL/GenBank/DDBJ databases">
        <authorList>
            <person name="Maclean D."/>
            <person name="Macfadyen A."/>
        </authorList>
    </citation>
    <scope>NUCLEOTIDE SEQUENCE [LARGE SCALE GENOMIC DNA]</scope>
</reference>
<protein>
    <recommendedName>
        <fullName evidence="1">EF-hand domain-containing protein</fullName>
    </recommendedName>
</protein>
<dbReference type="Pfam" id="PF13499">
    <property type="entry name" value="EF-hand_7"/>
    <property type="match status" value="1"/>
</dbReference>
<name>A0AAV1HRY6_9CHLO</name>
<evidence type="ECO:0000259" key="1">
    <source>
        <dbReference type="PROSITE" id="PS50222"/>
    </source>
</evidence>
<dbReference type="Gene3D" id="1.10.238.10">
    <property type="entry name" value="EF-hand"/>
    <property type="match status" value="1"/>
</dbReference>